<reference evidence="3" key="1">
    <citation type="submission" date="2022-11" db="EMBL/GenBank/DDBJ databases">
        <authorList>
            <person name="Morgan W.R."/>
            <person name="Tartar A."/>
        </authorList>
    </citation>
    <scope>NUCLEOTIDE SEQUENCE</scope>
    <source>
        <strain evidence="3">ARSEF 373</strain>
    </source>
</reference>
<evidence type="ECO:0000313" key="3">
    <source>
        <dbReference type="EMBL" id="DAZ92867.1"/>
    </source>
</evidence>
<keyword evidence="4" id="KW-1185">Reference proteome</keyword>
<evidence type="ECO:0000313" key="4">
    <source>
        <dbReference type="Proteomes" id="UP001146120"/>
    </source>
</evidence>
<name>A0AAV2YD25_9STRA</name>
<dbReference type="AlphaFoldDB" id="A0AAV2YD25"/>
<dbReference type="InterPro" id="IPR009643">
    <property type="entry name" value="HS1-bd"/>
</dbReference>
<feature type="region of interest" description="Disordered" evidence="2">
    <location>
        <begin position="28"/>
        <end position="64"/>
    </location>
</feature>
<dbReference type="GO" id="GO:0005634">
    <property type="term" value="C:nucleus"/>
    <property type="evidence" value="ECO:0007669"/>
    <property type="project" value="TreeGrafter"/>
</dbReference>
<dbReference type="GO" id="GO:0070370">
    <property type="term" value="P:cellular heat acclimation"/>
    <property type="evidence" value="ECO:0007669"/>
    <property type="project" value="TreeGrafter"/>
</dbReference>
<reference evidence="3" key="2">
    <citation type="journal article" date="2023" name="Microbiol Resour">
        <title>Decontamination and Annotation of the Draft Genome Sequence of the Oomycete Lagenidium giganteum ARSEF 373.</title>
        <authorList>
            <person name="Morgan W.R."/>
            <person name="Tartar A."/>
        </authorList>
    </citation>
    <scope>NUCLEOTIDE SEQUENCE</scope>
    <source>
        <strain evidence="3">ARSEF 373</strain>
    </source>
</reference>
<protein>
    <recommendedName>
        <fullName evidence="5">Heat shock factor binding protein 1</fullName>
    </recommendedName>
</protein>
<accession>A0AAV2YD25</accession>
<dbReference type="Gene3D" id="1.20.5.430">
    <property type="match status" value="1"/>
</dbReference>
<dbReference type="Pfam" id="PF06825">
    <property type="entry name" value="HSBP1"/>
    <property type="match status" value="1"/>
</dbReference>
<evidence type="ECO:0000256" key="2">
    <source>
        <dbReference type="SAM" id="MobiDB-lite"/>
    </source>
</evidence>
<comment type="similarity">
    <text evidence="1">Belongs to the HSBP1 family.</text>
</comment>
<dbReference type="GO" id="GO:0005829">
    <property type="term" value="C:cytosol"/>
    <property type="evidence" value="ECO:0007669"/>
    <property type="project" value="TreeGrafter"/>
</dbReference>
<dbReference type="Proteomes" id="UP001146120">
    <property type="component" value="Unassembled WGS sequence"/>
</dbReference>
<organism evidence="3 4">
    <name type="scientific">Lagenidium giganteum</name>
    <dbReference type="NCBI Taxonomy" id="4803"/>
    <lineage>
        <taxon>Eukaryota</taxon>
        <taxon>Sar</taxon>
        <taxon>Stramenopiles</taxon>
        <taxon>Oomycota</taxon>
        <taxon>Peronosporomycetes</taxon>
        <taxon>Pythiales</taxon>
        <taxon>Pythiaceae</taxon>
    </lineage>
</organism>
<evidence type="ECO:0000256" key="1">
    <source>
        <dbReference type="ARBA" id="ARBA00006349"/>
    </source>
</evidence>
<evidence type="ECO:0008006" key="5">
    <source>
        <dbReference type="Google" id="ProtNLM"/>
    </source>
</evidence>
<dbReference type="GO" id="GO:0003714">
    <property type="term" value="F:transcription corepressor activity"/>
    <property type="evidence" value="ECO:0007669"/>
    <property type="project" value="InterPro"/>
</dbReference>
<gene>
    <name evidence="3" type="ORF">N0F65_003046</name>
</gene>
<dbReference type="EMBL" id="DAKRPA010000373">
    <property type="protein sequence ID" value="DAZ92867.1"/>
    <property type="molecule type" value="Genomic_DNA"/>
</dbReference>
<dbReference type="PANTHER" id="PTHR19424:SF0">
    <property type="entry name" value="HEAT SHOCK FACTOR BINDING PROTEIN 1"/>
    <property type="match status" value="1"/>
</dbReference>
<sequence>MQSRFAQMSDAIIGALDEMGSRIDELEKSIGELMEQTNDEGSEKGGDATGSNNAGASKEKGESV</sequence>
<proteinExistence type="inferred from homology"/>
<comment type="caution">
    <text evidence="3">The sequence shown here is derived from an EMBL/GenBank/DDBJ whole genome shotgun (WGS) entry which is preliminary data.</text>
</comment>
<dbReference type="PANTHER" id="PTHR19424">
    <property type="entry name" value="HEAT SHOCK FACTOR BINDING PROTEIN 1"/>
    <property type="match status" value="1"/>
</dbReference>